<dbReference type="Pfam" id="PF06441">
    <property type="entry name" value="EHN"/>
    <property type="match status" value="1"/>
</dbReference>
<gene>
    <name evidence="5" type="ORF">F5X68DRAFT_208900</name>
</gene>
<dbReference type="SUPFAM" id="SSF53474">
    <property type="entry name" value="alpha/beta-Hydrolases"/>
    <property type="match status" value="1"/>
</dbReference>
<sequence length="541" mass="58067">MNDSALEPRVAEAPPPAPDAAAAVDEHHDDEIRPYRIHVSSKYLELTKRKLELTRLPHDVVEPKAAEMWEPKPQVEPLIDYWLEHFDWREQENRLNDALPQFRTSLAVPGTPARARLHFVHVSSSRPSAVPLLLLPPFPFTGLSLGHLVAPLTEPEGDETQPFNVVIPSLPGLGFSDALPGDAPAVPATASMLDALMNRLGYEHYIVSNAGSAAAGPATIDWQLATRLATRHASSCIGTHLVDPILTAPTAGDNPWEWTRLAIARFLNSAIFGYTTEDLTALARSPETIQPTPNSKPSSLDIIEPNTLAFALCDSPVGLLVLLLKSLRTLGPRKAFQPADIVTMAMLAWLPGPEAALRYWAHCAAHPEPENTASGVKPKVAVTVFLGGNSDNTTPVGNPDDVELANLPAPAPRRYVCPAWASRRFNVLHAARTAGEPGLVAWERPESIVSGIAALAKQLVKSDKRLQPVAPLEEVVADAAPEEPKSTPAGRDTLKPPPMVQHTSSETRIGDGDAPGDIDVASPKTLVTSPGGSPSPLPVKE</sequence>
<protein>
    <submittedName>
        <fullName evidence="5">Epoxide hydrolase</fullName>
    </submittedName>
</protein>
<evidence type="ECO:0000259" key="4">
    <source>
        <dbReference type="Pfam" id="PF06441"/>
    </source>
</evidence>
<dbReference type="PANTHER" id="PTHR21661">
    <property type="entry name" value="EPOXIDE HYDROLASE 1-RELATED"/>
    <property type="match status" value="1"/>
</dbReference>
<dbReference type="Proteomes" id="UP000770015">
    <property type="component" value="Unassembled WGS sequence"/>
</dbReference>
<accession>A0A9P9AC20</accession>
<comment type="caution">
    <text evidence="5">The sequence shown here is derived from an EMBL/GenBank/DDBJ whole genome shotgun (WGS) entry which is preliminary data.</text>
</comment>
<dbReference type="GO" id="GO:0097176">
    <property type="term" value="P:epoxide metabolic process"/>
    <property type="evidence" value="ECO:0007669"/>
    <property type="project" value="TreeGrafter"/>
</dbReference>
<feature type="region of interest" description="Disordered" evidence="3">
    <location>
        <begin position="475"/>
        <end position="541"/>
    </location>
</feature>
<comment type="similarity">
    <text evidence="1">Belongs to the peptidase S33 family.</text>
</comment>
<dbReference type="Gene3D" id="3.40.50.1820">
    <property type="entry name" value="alpha/beta hydrolase"/>
    <property type="match status" value="1"/>
</dbReference>
<proteinExistence type="inferred from homology"/>
<evidence type="ECO:0000313" key="6">
    <source>
        <dbReference type="Proteomes" id="UP000770015"/>
    </source>
</evidence>
<organism evidence="5 6">
    <name type="scientific">Plectosphaerella plurivora</name>
    <dbReference type="NCBI Taxonomy" id="936078"/>
    <lineage>
        <taxon>Eukaryota</taxon>
        <taxon>Fungi</taxon>
        <taxon>Dikarya</taxon>
        <taxon>Ascomycota</taxon>
        <taxon>Pezizomycotina</taxon>
        <taxon>Sordariomycetes</taxon>
        <taxon>Hypocreomycetidae</taxon>
        <taxon>Glomerellales</taxon>
        <taxon>Plectosphaerellaceae</taxon>
        <taxon>Plectosphaerella</taxon>
    </lineage>
</organism>
<dbReference type="AlphaFoldDB" id="A0A9P9AC20"/>
<name>A0A9P9AC20_9PEZI</name>
<dbReference type="InterPro" id="IPR010497">
    <property type="entry name" value="Epoxide_hydro_N"/>
</dbReference>
<feature type="domain" description="Epoxide hydrolase N-terminal" evidence="4">
    <location>
        <begin position="32"/>
        <end position="141"/>
    </location>
</feature>
<evidence type="ECO:0000313" key="5">
    <source>
        <dbReference type="EMBL" id="KAH6686377.1"/>
    </source>
</evidence>
<keyword evidence="6" id="KW-1185">Reference proteome</keyword>
<dbReference type="InterPro" id="IPR029058">
    <property type="entry name" value="AB_hydrolase_fold"/>
</dbReference>
<evidence type="ECO:0000256" key="1">
    <source>
        <dbReference type="ARBA" id="ARBA00010088"/>
    </source>
</evidence>
<dbReference type="PANTHER" id="PTHR21661:SF71">
    <property type="entry name" value="EPOXIDE HYDROLASE N-TERMINAL DOMAIN-CONTAINING PROTEIN"/>
    <property type="match status" value="1"/>
</dbReference>
<keyword evidence="2 5" id="KW-0378">Hydrolase</keyword>
<dbReference type="OrthoDB" id="7130006at2759"/>
<evidence type="ECO:0000256" key="3">
    <source>
        <dbReference type="SAM" id="MobiDB-lite"/>
    </source>
</evidence>
<evidence type="ECO:0000256" key="2">
    <source>
        <dbReference type="ARBA" id="ARBA00022801"/>
    </source>
</evidence>
<feature type="region of interest" description="Disordered" evidence="3">
    <location>
        <begin position="1"/>
        <end position="26"/>
    </location>
</feature>
<reference evidence="5" key="1">
    <citation type="journal article" date="2021" name="Nat. Commun.">
        <title>Genetic determinants of endophytism in the Arabidopsis root mycobiome.</title>
        <authorList>
            <person name="Mesny F."/>
            <person name="Miyauchi S."/>
            <person name="Thiergart T."/>
            <person name="Pickel B."/>
            <person name="Atanasova L."/>
            <person name="Karlsson M."/>
            <person name="Huettel B."/>
            <person name="Barry K.W."/>
            <person name="Haridas S."/>
            <person name="Chen C."/>
            <person name="Bauer D."/>
            <person name="Andreopoulos W."/>
            <person name="Pangilinan J."/>
            <person name="LaButti K."/>
            <person name="Riley R."/>
            <person name="Lipzen A."/>
            <person name="Clum A."/>
            <person name="Drula E."/>
            <person name="Henrissat B."/>
            <person name="Kohler A."/>
            <person name="Grigoriev I.V."/>
            <person name="Martin F.M."/>
            <person name="Hacquard S."/>
        </authorList>
    </citation>
    <scope>NUCLEOTIDE SEQUENCE</scope>
    <source>
        <strain evidence="5">MPI-SDFR-AT-0117</strain>
    </source>
</reference>
<dbReference type="GO" id="GO:0004301">
    <property type="term" value="F:epoxide hydrolase activity"/>
    <property type="evidence" value="ECO:0007669"/>
    <property type="project" value="TreeGrafter"/>
</dbReference>
<dbReference type="EMBL" id="JAGSXJ010000013">
    <property type="protein sequence ID" value="KAH6686377.1"/>
    <property type="molecule type" value="Genomic_DNA"/>
</dbReference>